<keyword evidence="5" id="KW-0539">Nucleus</keyword>
<dbReference type="SMART" id="SM01025">
    <property type="entry name" value="BEN"/>
    <property type="match status" value="1"/>
</dbReference>
<dbReference type="InterPro" id="IPR018379">
    <property type="entry name" value="BEN_domain"/>
</dbReference>
<dbReference type="PANTHER" id="PTHR35346:SF1">
    <property type="entry name" value="BEN DOMAIN-CONTAINING PROTEIN 6"/>
    <property type="match status" value="1"/>
</dbReference>
<dbReference type="RefSeq" id="XP_017787178.1">
    <property type="nucleotide sequence ID" value="XM_017931689.1"/>
</dbReference>
<dbReference type="Pfam" id="PF10523">
    <property type="entry name" value="BEN"/>
    <property type="match status" value="1"/>
</dbReference>
<dbReference type="PANTHER" id="PTHR35346">
    <property type="entry name" value="BEN DOMAIN-CONTAINING PROTEIN 6"/>
    <property type="match status" value="1"/>
</dbReference>
<evidence type="ECO:0000256" key="3">
    <source>
        <dbReference type="ARBA" id="ARBA00023015"/>
    </source>
</evidence>
<evidence type="ECO:0000256" key="1">
    <source>
        <dbReference type="ARBA" id="ARBA00004123"/>
    </source>
</evidence>
<proteinExistence type="predicted"/>
<sequence length="383" mass="44919">MAFIYNEQSYCEFNFINRNNDDVKTFNEQTYVPNEEQNKVTIKQEVKEESRNEKRIPQCVAIKKEVLHVDPPANMDDEYEEMLPVEVKEESRNEKRTRKCVAIKKEVLHVDVDPPANMDDEYEEMLPVEVKEESRNKMRTRKCVAIKKEVLHVDPPANMDDEYEEMLPVEVKKESRNEKRTRKCVAIKKEVLHVDPSVNMDDEYEEMLPVEVKEESRNEKRTRKCVLVTKKKQVLHVDVDPPANTDDEYEEILPVKKFEQRDEEEDKIDDEEMTLTRFGPNGSAIPTEKFNTINWNSRKMATRALMHALFTRNTMATHSMTGCVSNALLDTGRKPKRKLNAEKVDDIVYIVMQKCDVRRADVRRVISQMCCDENKLAKKRGDI</sequence>
<protein>
    <submittedName>
        <fullName evidence="8">Uncharacterized protein LOC108569922 isoform X1</fullName>
    </submittedName>
</protein>
<dbReference type="GeneID" id="108569922"/>
<keyword evidence="4" id="KW-0804">Transcription</keyword>
<evidence type="ECO:0000256" key="4">
    <source>
        <dbReference type="ARBA" id="ARBA00023163"/>
    </source>
</evidence>
<gene>
    <name evidence="8" type="primary">LOC108569922</name>
</gene>
<evidence type="ECO:0000259" key="6">
    <source>
        <dbReference type="PROSITE" id="PS51457"/>
    </source>
</evidence>
<evidence type="ECO:0000313" key="8">
    <source>
        <dbReference type="RefSeq" id="XP_017787178.1"/>
    </source>
</evidence>
<keyword evidence="2" id="KW-0678">Repressor</keyword>
<keyword evidence="3" id="KW-0805">Transcription regulation</keyword>
<evidence type="ECO:0000313" key="7">
    <source>
        <dbReference type="Proteomes" id="UP000695000"/>
    </source>
</evidence>
<organism evidence="7 8">
    <name type="scientific">Nicrophorus vespilloides</name>
    <name type="common">Boreal carrion beetle</name>
    <dbReference type="NCBI Taxonomy" id="110193"/>
    <lineage>
        <taxon>Eukaryota</taxon>
        <taxon>Metazoa</taxon>
        <taxon>Ecdysozoa</taxon>
        <taxon>Arthropoda</taxon>
        <taxon>Hexapoda</taxon>
        <taxon>Insecta</taxon>
        <taxon>Pterygota</taxon>
        <taxon>Neoptera</taxon>
        <taxon>Endopterygota</taxon>
        <taxon>Coleoptera</taxon>
        <taxon>Polyphaga</taxon>
        <taxon>Staphyliniformia</taxon>
        <taxon>Silphidae</taxon>
        <taxon>Nicrophorinae</taxon>
        <taxon>Nicrophorus</taxon>
    </lineage>
</organism>
<dbReference type="Proteomes" id="UP000695000">
    <property type="component" value="Unplaced"/>
</dbReference>
<reference evidence="8" key="1">
    <citation type="submission" date="2025-08" db="UniProtKB">
        <authorList>
            <consortium name="RefSeq"/>
        </authorList>
    </citation>
    <scope>IDENTIFICATION</scope>
    <source>
        <tissue evidence="8">Whole Larva</tissue>
    </source>
</reference>
<feature type="domain" description="BEN" evidence="6">
    <location>
        <begin position="279"/>
        <end position="377"/>
    </location>
</feature>
<name>A0ABM1NK28_NICVS</name>
<comment type="subcellular location">
    <subcellularLocation>
        <location evidence="1">Nucleus</location>
    </subcellularLocation>
</comment>
<dbReference type="Gene3D" id="1.10.10.2590">
    <property type="entry name" value="BEN domain"/>
    <property type="match status" value="1"/>
</dbReference>
<evidence type="ECO:0000256" key="5">
    <source>
        <dbReference type="ARBA" id="ARBA00023242"/>
    </source>
</evidence>
<dbReference type="PROSITE" id="PS51457">
    <property type="entry name" value="BEN"/>
    <property type="match status" value="1"/>
</dbReference>
<keyword evidence="7" id="KW-1185">Reference proteome</keyword>
<evidence type="ECO:0000256" key="2">
    <source>
        <dbReference type="ARBA" id="ARBA00022491"/>
    </source>
</evidence>
<accession>A0ABM1NK28</accession>
<dbReference type="InterPro" id="IPR037496">
    <property type="entry name" value="BEND6-like"/>
</dbReference>